<dbReference type="InterPro" id="IPR001853">
    <property type="entry name" value="DSBA-like_thioredoxin_dom"/>
</dbReference>
<feature type="signal peptide" evidence="9">
    <location>
        <begin position="1"/>
        <end position="19"/>
    </location>
</feature>
<reference evidence="11 13" key="1">
    <citation type="submission" date="2013-07" db="EMBL/GenBank/DDBJ databases">
        <authorList>
            <person name="Genoscope - CEA"/>
        </authorList>
    </citation>
    <scope>NUCLEOTIDE SEQUENCE [LARGE SCALE GENOMIC DNA]</scope>
    <source>
        <strain evidence="11">FRM16</strain>
        <strain evidence="13">FRM16 / DSM 17909</strain>
    </source>
</reference>
<comment type="subcellular location">
    <subcellularLocation>
        <location evidence="1 7">Periplasm</location>
    </subcellularLocation>
</comment>
<dbReference type="GO" id="GO:0015036">
    <property type="term" value="F:disulfide oxidoreductase activity"/>
    <property type="evidence" value="ECO:0007669"/>
    <property type="project" value="UniProtKB-ARBA"/>
</dbReference>
<evidence type="ECO:0000259" key="10">
    <source>
        <dbReference type="PROSITE" id="PS51352"/>
    </source>
</evidence>
<name>A0A068QWM1_9GAMM</name>
<evidence type="ECO:0000256" key="8">
    <source>
        <dbReference type="PIRSR" id="PIRSR001488-1"/>
    </source>
</evidence>
<comment type="similarity">
    <text evidence="2">Belongs to the thioredoxin family. DsbA subfamily.</text>
</comment>
<evidence type="ECO:0000313" key="13">
    <source>
        <dbReference type="Proteomes" id="UP000032721"/>
    </source>
</evidence>
<dbReference type="PANTHER" id="PTHR35891:SF2">
    <property type="entry name" value="THIOL:DISULFIDE INTERCHANGE PROTEIN DSBA"/>
    <property type="match status" value="1"/>
</dbReference>
<dbReference type="HOGENOM" id="CLU_088255_3_0_6"/>
<sequence length="207" mass="22946">MKKFWLALVGAFMAFNASASGFSEGKQYTELREPVANQPQVVEFFSFYCPHCYQFENIYHVPATVEKNLPAGVTHERYHVDFLGPLGKALTDAWAVAIVMKVEDKVTPILFEGIQKSQTIGSKDDIRNAFIKAGISGEEYDAALNSFIVQSVAAKERQAAQDFSLRGVPAVFVNGKYLINNGGVDTSSALDYARKFSEVVNYLLNKK</sequence>
<evidence type="ECO:0000313" key="11">
    <source>
        <dbReference type="EMBL" id="CDG19358.1"/>
    </source>
</evidence>
<protein>
    <recommendedName>
        <fullName evidence="7">Thiol:disulfide interchange protein</fullName>
    </recommendedName>
</protein>
<dbReference type="NCBIfam" id="NF008198">
    <property type="entry name" value="PRK10954.1"/>
    <property type="match status" value="1"/>
</dbReference>
<feature type="domain" description="Thioredoxin" evidence="10">
    <location>
        <begin position="6"/>
        <end position="149"/>
    </location>
</feature>
<dbReference type="Gene3D" id="3.40.30.10">
    <property type="entry name" value="Glutaredoxin"/>
    <property type="match status" value="1"/>
</dbReference>
<evidence type="ECO:0000256" key="6">
    <source>
        <dbReference type="ARBA" id="ARBA00023284"/>
    </source>
</evidence>
<dbReference type="EMBL" id="VNHN01000028">
    <property type="protein sequence ID" value="TYP05834.1"/>
    <property type="molecule type" value="Genomic_DNA"/>
</dbReference>
<dbReference type="InterPro" id="IPR013766">
    <property type="entry name" value="Thioredoxin_domain"/>
</dbReference>
<reference evidence="12 14" key="2">
    <citation type="submission" date="2019-07" db="EMBL/GenBank/DDBJ databases">
        <title>Genomic Encyclopedia of Type Strains, Phase I: the one thousand microbial genomes (KMG-I) project.</title>
        <authorList>
            <person name="Kyrpides N."/>
        </authorList>
    </citation>
    <scope>NUCLEOTIDE SEQUENCE [LARGE SCALE GENOMIC DNA]</scope>
    <source>
        <strain evidence="12 14">DSM 17909</strain>
    </source>
</reference>
<keyword evidence="3 9" id="KW-0732">Signal</keyword>
<keyword evidence="4 7" id="KW-0574">Periplasm</keyword>
<evidence type="ECO:0000256" key="9">
    <source>
        <dbReference type="SAM" id="SignalP"/>
    </source>
</evidence>
<dbReference type="PIRSF" id="PIRSF001488">
    <property type="entry name" value="Tdi_protein"/>
    <property type="match status" value="1"/>
</dbReference>
<organism evidence="11 13">
    <name type="scientific">Xenorhabdus doucetiae</name>
    <dbReference type="NCBI Taxonomy" id="351671"/>
    <lineage>
        <taxon>Bacteria</taxon>
        <taxon>Pseudomonadati</taxon>
        <taxon>Pseudomonadota</taxon>
        <taxon>Gammaproteobacteria</taxon>
        <taxon>Enterobacterales</taxon>
        <taxon>Morganellaceae</taxon>
        <taxon>Xenorhabdus</taxon>
    </lineage>
</organism>
<feature type="disulfide bond" description="Redox-active" evidence="8">
    <location>
        <begin position="49"/>
        <end position="52"/>
    </location>
</feature>
<dbReference type="RefSeq" id="WP_045973038.1">
    <property type="nucleotide sequence ID" value="NZ_CAWMED010000001.1"/>
</dbReference>
<evidence type="ECO:0000256" key="7">
    <source>
        <dbReference type="PIRNR" id="PIRNR001488"/>
    </source>
</evidence>
<dbReference type="KEGG" id="xdo:XDD1_3673"/>
<dbReference type="CDD" id="cd03019">
    <property type="entry name" value="DsbA_DsbA"/>
    <property type="match status" value="1"/>
</dbReference>
<dbReference type="Proteomes" id="UP000324170">
    <property type="component" value="Unassembled WGS sequence"/>
</dbReference>
<evidence type="ECO:0000256" key="5">
    <source>
        <dbReference type="ARBA" id="ARBA00023157"/>
    </source>
</evidence>
<dbReference type="OrthoDB" id="9784896at2"/>
<dbReference type="InterPro" id="IPR017937">
    <property type="entry name" value="Thioredoxin_CS"/>
</dbReference>
<dbReference type="InterPro" id="IPR050824">
    <property type="entry name" value="Thiol_disulfide_DsbA"/>
</dbReference>
<dbReference type="AlphaFoldDB" id="A0A068QWM1"/>
<dbReference type="PANTHER" id="PTHR35891">
    <property type="entry name" value="THIOL:DISULFIDE INTERCHANGE PROTEIN DSBA"/>
    <property type="match status" value="1"/>
</dbReference>
<dbReference type="PROSITE" id="PS00194">
    <property type="entry name" value="THIOREDOXIN_1"/>
    <property type="match status" value="1"/>
</dbReference>
<keyword evidence="14" id="KW-1185">Reference proteome</keyword>
<dbReference type="Proteomes" id="UP000032721">
    <property type="component" value="Chromosome"/>
</dbReference>
<keyword evidence="5 7" id="KW-1015">Disulfide bond</keyword>
<feature type="chain" id="PRO_5001652183" description="Thiol:disulfide interchange protein" evidence="9">
    <location>
        <begin position="20"/>
        <end position="207"/>
    </location>
</feature>
<dbReference type="GO" id="GO:0042597">
    <property type="term" value="C:periplasmic space"/>
    <property type="evidence" value="ECO:0007669"/>
    <property type="project" value="UniProtKB-SubCell"/>
</dbReference>
<dbReference type="InterPro" id="IPR036249">
    <property type="entry name" value="Thioredoxin-like_sf"/>
</dbReference>
<accession>A0A068QWM1</accession>
<dbReference type="SUPFAM" id="SSF52833">
    <property type="entry name" value="Thioredoxin-like"/>
    <property type="match status" value="1"/>
</dbReference>
<evidence type="ECO:0000256" key="2">
    <source>
        <dbReference type="ARBA" id="ARBA00005791"/>
    </source>
</evidence>
<evidence type="ECO:0000256" key="4">
    <source>
        <dbReference type="ARBA" id="ARBA00022764"/>
    </source>
</evidence>
<gene>
    <name evidence="11" type="primary">dsbA</name>
    <name evidence="12" type="ORF">LY16_01979</name>
    <name evidence="11" type="ORF">XDD1_3673</name>
</gene>
<dbReference type="PROSITE" id="PS51352">
    <property type="entry name" value="THIOREDOXIN_2"/>
    <property type="match status" value="1"/>
</dbReference>
<dbReference type="STRING" id="351671.XDD1_3673"/>
<evidence type="ECO:0000313" key="14">
    <source>
        <dbReference type="Proteomes" id="UP000324170"/>
    </source>
</evidence>
<evidence type="ECO:0000256" key="3">
    <source>
        <dbReference type="ARBA" id="ARBA00022729"/>
    </source>
</evidence>
<proteinExistence type="inferred from homology"/>
<dbReference type="EMBL" id="FO704550">
    <property type="protein sequence ID" value="CDG19358.1"/>
    <property type="molecule type" value="Genomic_DNA"/>
</dbReference>
<dbReference type="InterPro" id="IPR023205">
    <property type="entry name" value="DsbA/DsbL"/>
</dbReference>
<evidence type="ECO:0000256" key="1">
    <source>
        <dbReference type="ARBA" id="ARBA00004418"/>
    </source>
</evidence>
<dbReference type="Pfam" id="PF01323">
    <property type="entry name" value="DSBA"/>
    <property type="match status" value="1"/>
</dbReference>
<evidence type="ECO:0000313" key="12">
    <source>
        <dbReference type="EMBL" id="TYP05834.1"/>
    </source>
</evidence>
<keyword evidence="6" id="KW-0676">Redox-active center</keyword>